<evidence type="ECO:0000313" key="1">
    <source>
        <dbReference type="EMBL" id="KAK3303606.1"/>
    </source>
</evidence>
<dbReference type="AlphaFoldDB" id="A0AAJ0GPB5"/>
<reference evidence="1" key="2">
    <citation type="submission" date="2023-06" db="EMBL/GenBank/DDBJ databases">
        <authorList>
            <consortium name="Lawrence Berkeley National Laboratory"/>
            <person name="Mondo S.J."/>
            <person name="Hensen N."/>
            <person name="Bonometti L."/>
            <person name="Westerberg I."/>
            <person name="Brannstrom I.O."/>
            <person name="Guillou S."/>
            <person name="Cros-Aarteil S."/>
            <person name="Calhoun S."/>
            <person name="Haridas S."/>
            <person name="Kuo A."/>
            <person name="Pangilinan J."/>
            <person name="Riley R."/>
            <person name="Labutti K."/>
            <person name="Andreopoulos B."/>
            <person name="Lipzen A."/>
            <person name="Chen C."/>
            <person name="Yanf M."/>
            <person name="Daum C."/>
            <person name="Ng V."/>
            <person name="Clum A."/>
            <person name="Steindorff A."/>
            <person name="Ohm R."/>
            <person name="Martin F."/>
            <person name="Silar P."/>
            <person name="Natvig D."/>
            <person name="Lalanne C."/>
            <person name="Gautier V."/>
            <person name="Ament-Velasquez S.L."/>
            <person name="Kruys A."/>
            <person name="Hutchinson M.I."/>
            <person name="Powell A.J."/>
            <person name="Barry K."/>
            <person name="Miller A.N."/>
            <person name="Grigoriev I.V."/>
            <person name="Debuchy R."/>
            <person name="Gladieux P."/>
            <person name="Thoren M.H."/>
            <person name="Johannesson H."/>
        </authorList>
    </citation>
    <scope>NUCLEOTIDE SEQUENCE</scope>
    <source>
        <strain evidence="1">CBS 333.67</strain>
    </source>
</reference>
<proteinExistence type="predicted"/>
<evidence type="ECO:0000313" key="2">
    <source>
        <dbReference type="Proteomes" id="UP001273166"/>
    </source>
</evidence>
<organism evidence="1 2">
    <name type="scientific">Chaetomium strumarium</name>
    <dbReference type="NCBI Taxonomy" id="1170767"/>
    <lineage>
        <taxon>Eukaryota</taxon>
        <taxon>Fungi</taxon>
        <taxon>Dikarya</taxon>
        <taxon>Ascomycota</taxon>
        <taxon>Pezizomycotina</taxon>
        <taxon>Sordariomycetes</taxon>
        <taxon>Sordariomycetidae</taxon>
        <taxon>Sordariales</taxon>
        <taxon>Chaetomiaceae</taxon>
        <taxon>Chaetomium</taxon>
    </lineage>
</organism>
<keyword evidence="2" id="KW-1185">Reference proteome</keyword>
<dbReference type="EMBL" id="JAUDZG010000006">
    <property type="protein sequence ID" value="KAK3303606.1"/>
    <property type="molecule type" value="Genomic_DNA"/>
</dbReference>
<name>A0AAJ0GPB5_9PEZI</name>
<reference evidence="1" key="1">
    <citation type="journal article" date="2023" name="Mol. Phylogenet. Evol.">
        <title>Genome-scale phylogeny and comparative genomics of the fungal order Sordariales.</title>
        <authorList>
            <person name="Hensen N."/>
            <person name="Bonometti L."/>
            <person name="Westerberg I."/>
            <person name="Brannstrom I.O."/>
            <person name="Guillou S."/>
            <person name="Cros-Aarteil S."/>
            <person name="Calhoun S."/>
            <person name="Haridas S."/>
            <person name="Kuo A."/>
            <person name="Mondo S."/>
            <person name="Pangilinan J."/>
            <person name="Riley R."/>
            <person name="LaButti K."/>
            <person name="Andreopoulos B."/>
            <person name="Lipzen A."/>
            <person name="Chen C."/>
            <person name="Yan M."/>
            <person name="Daum C."/>
            <person name="Ng V."/>
            <person name="Clum A."/>
            <person name="Steindorff A."/>
            <person name="Ohm R.A."/>
            <person name="Martin F."/>
            <person name="Silar P."/>
            <person name="Natvig D.O."/>
            <person name="Lalanne C."/>
            <person name="Gautier V."/>
            <person name="Ament-Velasquez S.L."/>
            <person name="Kruys A."/>
            <person name="Hutchinson M.I."/>
            <person name="Powell A.J."/>
            <person name="Barry K."/>
            <person name="Miller A.N."/>
            <person name="Grigoriev I.V."/>
            <person name="Debuchy R."/>
            <person name="Gladieux P."/>
            <person name="Hiltunen Thoren M."/>
            <person name="Johannesson H."/>
        </authorList>
    </citation>
    <scope>NUCLEOTIDE SEQUENCE</scope>
    <source>
        <strain evidence="1">CBS 333.67</strain>
    </source>
</reference>
<dbReference type="RefSeq" id="XP_062719386.1">
    <property type="nucleotide sequence ID" value="XM_062870536.1"/>
</dbReference>
<protein>
    <submittedName>
        <fullName evidence="1">Uncharacterized protein</fullName>
    </submittedName>
</protein>
<gene>
    <name evidence="1" type="ORF">B0T15DRAFT_560730</name>
</gene>
<dbReference type="GeneID" id="87889365"/>
<comment type="caution">
    <text evidence="1">The sequence shown here is derived from an EMBL/GenBank/DDBJ whole genome shotgun (WGS) entry which is preliminary data.</text>
</comment>
<dbReference type="Proteomes" id="UP001273166">
    <property type="component" value="Unassembled WGS sequence"/>
</dbReference>
<sequence>MPELHEYYRFLTRMYLKECYVAEPPEGGWPEVNAETIGVLGKTDERCLGLGCRQLSGGGIGVLTEYDLPRYKYPYIFSLTEGGYYNLAFLLDTKLGIVIPDFFELLRDLFRQLFYVPISLRRVYFAATERLGLLADIYRAYGWPDLERYNKRDCMKVVQDWMEEHSPNYADYREKNE</sequence>
<accession>A0AAJ0GPB5</accession>